<evidence type="ECO:0000313" key="2">
    <source>
        <dbReference type="Ensembl" id="ENSNMLP00000033128.1"/>
    </source>
</evidence>
<feature type="region of interest" description="Disordered" evidence="1">
    <location>
        <begin position="1"/>
        <end position="79"/>
    </location>
</feature>
<evidence type="ECO:0000256" key="1">
    <source>
        <dbReference type="SAM" id="MobiDB-lite"/>
    </source>
</evidence>
<accession>A0A8C6UHV0</accession>
<reference evidence="2" key="1">
    <citation type="submission" date="2025-08" db="UniProtKB">
        <authorList>
            <consortium name="Ensembl"/>
        </authorList>
    </citation>
    <scope>IDENTIFICATION</scope>
</reference>
<proteinExistence type="predicted"/>
<name>A0A8C6UHV0_9GOBI</name>
<dbReference type="Proteomes" id="UP000694523">
    <property type="component" value="Unplaced"/>
</dbReference>
<reference evidence="2" key="2">
    <citation type="submission" date="2025-09" db="UniProtKB">
        <authorList>
            <consortium name="Ensembl"/>
        </authorList>
    </citation>
    <scope>IDENTIFICATION</scope>
</reference>
<dbReference type="AlphaFoldDB" id="A0A8C6UHV0"/>
<dbReference type="Ensembl" id="ENSNMLT00000036876.1">
    <property type="protein sequence ID" value="ENSNMLP00000033128.1"/>
    <property type="gene ID" value="ENSNMLG00000020670.1"/>
</dbReference>
<keyword evidence="3" id="KW-1185">Reference proteome</keyword>
<protein>
    <submittedName>
        <fullName evidence="2">Uncharacterized protein</fullName>
    </submittedName>
</protein>
<evidence type="ECO:0000313" key="3">
    <source>
        <dbReference type="Proteomes" id="UP000694523"/>
    </source>
</evidence>
<sequence length="176" mass="18764">NTSTHSSLSPHGGTPQPHGGTPQPHGGTPQPHGGTPQPHGGTPQPHGGTPQPHGGTPQPHGGTPQPHGGTPQSTSKMKKVSLRALRPHNIPGFYGRKLAQGYNPVWLVYMHETHLLHKHETRGGSESYRMVFAEFKPGNTDVNLRGVDCSKCGADKYLGLIINVAKKTSRENLSEP</sequence>
<feature type="compositionally biased region" description="Low complexity" evidence="1">
    <location>
        <begin position="10"/>
        <end position="72"/>
    </location>
</feature>
<organism evidence="2 3">
    <name type="scientific">Neogobius melanostomus</name>
    <name type="common">round goby</name>
    <dbReference type="NCBI Taxonomy" id="47308"/>
    <lineage>
        <taxon>Eukaryota</taxon>
        <taxon>Metazoa</taxon>
        <taxon>Chordata</taxon>
        <taxon>Craniata</taxon>
        <taxon>Vertebrata</taxon>
        <taxon>Euteleostomi</taxon>
        <taxon>Actinopterygii</taxon>
        <taxon>Neopterygii</taxon>
        <taxon>Teleostei</taxon>
        <taxon>Neoteleostei</taxon>
        <taxon>Acanthomorphata</taxon>
        <taxon>Gobiaria</taxon>
        <taxon>Gobiiformes</taxon>
        <taxon>Gobioidei</taxon>
        <taxon>Gobiidae</taxon>
        <taxon>Benthophilinae</taxon>
        <taxon>Neogobiini</taxon>
        <taxon>Neogobius</taxon>
    </lineage>
</organism>